<dbReference type="SMART" id="SM00369">
    <property type="entry name" value="LRR_TYP"/>
    <property type="match status" value="4"/>
</dbReference>
<dbReference type="PROSITE" id="PS50106">
    <property type="entry name" value="PDZ"/>
    <property type="match status" value="1"/>
</dbReference>
<name>A0ABN7RRU5_OIKDI</name>
<dbReference type="PROSITE" id="PS51450">
    <property type="entry name" value="LRR"/>
    <property type="match status" value="1"/>
</dbReference>
<evidence type="ECO:0000256" key="1">
    <source>
        <dbReference type="ARBA" id="ARBA00022614"/>
    </source>
</evidence>
<dbReference type="Proteomes" id="UP001158576">
    <property type="component" value="Chromosome PAR"/>
</dbReference>
<dbReference type="EMBL" id="OU015568">
    <property type="protein sequence ID" value="CAG5079039.1"/>
    <property type="molecule type" value="Genomic_DNA"/>
</dbReference>
<keyword evidence="1" id="KW-0433">Leucine-rich repeat</keyword>
<gene>
    <name evidence="5" type="ORF">OKIOD_LOCUS712</name>
</gene>
<dbReference type="PANTHER" id="PTHR45752">
    <property type="entry name" value="LEUCINE-RICH REPEAT-CONTAINING"/>
    <property type="match status" value="1"/>
</dbReference>
<sequence length="906" mass="99097">MGNCGGKPLPKETIDESQKAHQEIPKALISSGARKSVRHVDLSDNSITTIDSKFWLNENIVEINISKNSTFTAIPAELAKLSKLERLDLSQTGIMEIPDFVWTMQSLKILNVSGTKVTSLGLLAGNNIASLDISGLGLKELPETISAFGNLQVLKAADNKLATLPENISKCSKLKELHLEGNLLTHLPLAENLQKLEVLKIVKDQKEKAAVLQEGLFKEKKCLTCAYFKSGAAPVAPKRSESLQKRNEEAELNVTIVTASTEVKAAPRLMEPPKIVIDEFEETTKSAEEDSPDKTVEEDNDQNGNEEKKQEEKQKIDANADAVVDNQSEGKGSRKSSSSSSSSSTSSSSKSCCDCNTDADIIDEDATTQDEPQREAAPADETAVPSVITEEQKEETTDSIFVEDEEPATITLTDEKGDEAVPESPKPEIAPKPKCVKFSLSEYPGEVDHVVEKTELSESKEDEEGVKITTVTTTVTTVVNGDAEEDNQESDNNSLEKAEKQESTLAKEKSPEPSRPAHSSEDCFKSEILRSRGVGSVRRSMMMFMEEQEKAAASKSSAARSVKKMPAFVDYQTDQPSLTGTGVVRVAVPIPQNFVEPKIERKPIKTGRIEQIYDDAPEPEPTLKFLPNKPSMDLVSSTPKPAEDHKARIKIAASEEARAIVASAATRNASIENEDEIFVEKNFDNQVEVKTAQNVETKTIEVENGILTTEVTTTKTTVSSSRQITYSHQETIDYDDREVTRNETVISNSSSENTKVEADNLDMSFGDIKIEPEHLRPPSPAQEKVEESKIELSILDILKQTHFDEEPQEIVITAKRDRGASLGLSITSPLEEPAVDVPLAADTVIIKDIVVSSSASFNQSPKIGDVLVSIDGIEINSSNIESELQNCGNLITLKFKRFPSAFSGYN</sequence>
<feature type="region of interest" description="Disordered" evidence="3">
    <location>
        <begin position="283"/>
        <end position="399"/>
    </location>
</feature>
<dbReference type="InterPro" id="IPR032675">
    <property type="entry name" value="LRR_dom_sf"/>
</dbReference>
<feature type="compositionally biased region" description="Low complexity" evidence="3">
    <location>
        <begin position="335"/>
        <end position="351"/>
    </location>
</feature>
<keyword evidence="2" id="KW-0677">Repeat</keyword>
<dbReference type="InterPro" id="IPR050715">
    <property type="entry name" value="LRR-SigEffector_domain"/>
</dbReference>
<dbReference type="SUPFAM" id="SSF50156">
    <property type="entry name" value="PDZ domain-like"/>
    <property type="match status" value="1"/>
</dbReference>
<dbReference type="InterPro" id="IPR001478">
    <property type="entry name" value="PDZ"/>
</dbReference>
<dbReference type="Gene3D" id="3.80.10.10">
    <property type="entry name" value="Ribonuclease Inhibitor"/>
    <property type="match status" value="2"/>
</dbReference>
<feature type="domain" description="PDZ" evidence="4">
    <location>
        <begin position="810"/>
        <end position="899"/>
    </location>
</feature>
<reference evidence="5 6" key="1">
    <citation type="submission" date="2021-04" db="EMBL/GenBank/DDBJ databases">
        <authorList>
            <person name="Bliznina A."/>
        </authorList>
    </citation>
    <scope>NUCLEOTIDE SEQUENCE [LARGE SCALE GENOMIC DNA]</scope>
</reference>
<protein>
    <submittedName>
        <fullName evidence="5">Oidioi.mRNA.OKI2018_I69.PAR.g9154.t1.cds</fullName>
    </submittedName>
</protein>
<evidence type="ECO:0000256" key="3">
    <source>
        <dbReference type="SAM" id="MobiDB-lite"/>
    </source>
</evidence>
<organism evidence="5 6">
    <name type="scientific">Oikopleura dioica</name>
    <name type="common">Tunicate</name>
    <dbReference type="NCBI Taxonomy" id="34765"/>
    <lineage>
        <taxon>Eukaryota</taxon>
        <taxon>Metazoa</taxon>
        <taxon>Chordata</taxon>
        <taxon>Tunicata</taxon>
        <taxon>Appendicularia</taxon>
        <taxon>Copelata</taxon>
        <taxon>Oikopleuridae</taxon>
        <taxon>Oikopleura</taxon>
    </lineage>
</organism>
<dbReference type="SUPFAM" id="SSF52058">
    <property type="entry name" value="L domain-like"/>
    <property type="match status" value="1"/>
</dbReference>
<dbReference type="InterPro" id="IPR036034">
    <property type="entry name" value="PDZ_sf"/>
</dbReference>
<dbReference type="InterPro" id="IPR001611">
    <property type="entry name" value="Leu-rich_rpt"/>
</dbReference>
<evidence type="ECO:0000313" key="6">
    <source>
        <dbReference type="Proteomes" id="UP001158576"/>
    </source>
</evidence>
<evidence type="ECO:0000313" key="5">
    <source>
        <dbReference type="EMBL" id="CAG5079039.1"/>
    </source>
</evidence>
<feature type="compositionally biased region" description="Basic and acidic residues" evidence="3">
    <location>
        <begin position="305"/>
        <end position="318"/>
    </location>
</feature>
<feature type="region of interest" description="Disordered" evidence="3">
    <location>
        <begin position="476"/>
        <end position="529"/>
    </location>
</feature>
<feature type="region of interest" description="Disordered" evidence="3">
    <location>
        <begin position="411"/>
        <end position="433"/>
    </location>
</feature>
<feature type="compositionally biased region" description="Basic and acidic residues" evidence="3">
    <location>
        <begin position="413"/>
        <end position="431"/>
    </location>
</feature>
<keyword evidence="6" id="KW-1185">Reference proteome</keyword>
<evidence type="ECO:0000256" key="2">
    <source>
        <dbReference type="ARBA" id="ARBA00022737"/>
    </source>
</evidence>
<evidence type="ECO:0000259" key="4">
    <source>
        <dbReference type="PROSITE" id="PS50106"/>
    </source>
</evidence>
<feature type="compositionally biased region" description="Basic and acidic residues" evidence="3">
    <location>
        <begin position="283"/>
        <end position="297"/>
    </location>
</feature>
<proteinExistence type="predicted"/>
<dbReference type="InterPro" id="IPR003591">
    <property type="entry name" value="Leu-rich_rpt_typical-subtyp"/>
</dbReference>
<feature type="compositionally biased region" description="Basic and acidic residues" evidence="3">
    <location>
        <begin position="518"/>
        <end position="529"/>
    </location>
</feature>
<dbReference type="PANTHER" id="PTHR45752:SF196">
    <property type="entry name" value="GH17740P"/>
    <property type="match status" value="1"/>
</dbReference>
<dbReference type="Gene3D" id="2.30.42.10">
    <property type="match status" value="1"/>
</dbReference>
<feature type="compositionally biased region" description="Basic and acidic residues" evidence="3">
    <location>
        <begin position="494"/>
        <end position="512"/>
    </location>
</feature>
<accession>A0ABN7RRU5</accession>